<feature type="compositionally biased region" description="Polar residues" evidence="4">
    <location>
        <begin position="265"/>
        <end position="288"/>
    </location>
</feature>
<dbReference type="InterPro" id="IPR044841">
    <property type="entry name" value="LUX/BOA-like"/>
</dbReference>
<protein>
    <recommendedName>
        <fullName evidence="7">Myb-like domain-containing protein</fullName>
    </recommendedName>
</protein>
<keyword evidence="6" id="KW-1185">Reference proteome</keyword>
<gene>
    <name evidence="5" type="ORF">P43SY_007695</name>
</gene>
<feature type="region of interest" description="Disordered" evidence="4">
    <location>
        <begin position="74"/>
        <end position="116"/>
    </location>
</feature>
<sequence length="544" mass="58397">MDLLQSLLMLADDRAMHSPRRDRRHSRARTQSSMALLTTSLLDGPPFGAHADAPAPTGDDVKYRTRLATGASAPLRIAAPSPASHRLRALKKAPVIATTTTSSSSRSPSLASSKQRKYERKTKRFIWPEELHRLFVAAIFDVGLKNASPKALLTIMMAGGATSDLTTEHLKSHLQKYRLNYERSRLEFLEMYDESSRRTLKRRRRSGDDVHSGFVFPITGISGADDVTSESGHDSDSSDDKRPSTPVEASPREQDGRRRPDTDRCSQQSQPARTVKQEQQTPPAQTSRAPRHASPHDARSTNPCPAAPPVPIRPAPPAVLTPAPASALGTANDPQWIILNSLMSPQLGVIQSSGLPADAASTSASATKGSVAAATPAVLQADAAQRSPDLQLQMHLAMQAQMNLHRQMLTRKVEVSQHLLLSPGPAQPRGTVESCGPVAANATAPVANAWSAVVAPASVGPRETQPKAETATPSIAVATEPAVFADVCAGAASGLLGDFLNDAVLAPLESIKAEESDALDLYRWDRMDLSMELDDDDLFSFLKT</sequence>
<dbReference type="SUPFAM" id="SSF46689">
    <property type="entry name" value="Homeodomain-like"/>
    <property type="match status" value="1"/>
</dbReference>
<evidence type="ECO:0008006" key="7">
    <source>
        <dbReference type="Google" id="ProtNLM"/>
    </source>
</evidence>
<proteinExistence type="predicted"/>
<organism evidence="5 6">
    <name type="scientific">Pythium insidiosum</name>
    <name type="common">Pythiosis disease agent</name>
    <dbReference type="NCBI Taxonomy" id="114742"/>
    <lineage>
        <taxon>Eukaryota</taxon>
        <taxon>Sar</taxon>
        <taxon>Stramenopiles</taxon>
        <taxon>Oomycota</taxon>
        <taxon>Peronosporomycetes</taxon>
        <taxon>Pythiales</taxon>
        <taxon>Pythiaceae</taxon>
        <taxon>Pythium</taxon>
    </lineage>
</organism>
<comment type="caution">
    <text evidence="5">The sequence shown here is derived from an EMBL/GenBank/DDBJ whole genome shotgun (WGS) entry which is preliminary data.</text>
</comment>
<dbReference type="EMBL" id="JAKCXM010000279">
    <property type="protein sequence ID" value="KAJ0396799.1"/>
    <property type="molecule type" value="Genomic_DNA"/>
</dbReference>
<evidence type="ECO:0000313" key="6">
    <source>
        <dbReference type="Proteomes" id="UP001209570"/>
    </source>
</evidence>
<dbReference type="Proteomes" id="UP001209570">
    <property type="component" value="Unassembled WGS sequence"/>
</dbReference>
<dbReference type="GO" id="GO:0003700">
    <property type="term" value="F:DNA-binding transcription factor activity"/>
    <property type="evidence" value="ECO:0007669"/>
    <property type="project" value="InterPro"/>
</dbReference>
<evidence type="ECO:0000256" key="2">
    <source>
        <dbReference type="ARBA" id="ARBA00023163"/>
    </source>
</evidence>
<evidence type="ECO:0000256" key="4">
    <source>
        <dbReference type="SAM" id="MobiDB-lite"/>
    </source>
</evidence>
<dbReference type="GO" id="GO:0003677">
    <property type="term" value="F:DNA binding"/>
    <property type="evidence" value="ECO:0007669"/>
    <property type="project" value="InterPro"/>
</dbReference>
<evidence type="ECO:0000256" key="1">
    <source>
        <dbReference type="ARBA" id="ARBA00023015"/>
    </source>
</evidence>
<keyword evidence="3" id="KW-0539">Nucleus</keyword>
<dbReference type="PANTHER" id="PTHR31442">
    <property type="entry name" value="HOMEODOMAIN-LIKE SUPERFAMILY PROTEIN-RELATED"/>
    <property type="match status" value="1"/>
</dbReference>
<dbReference type="InterPro" id="IPR009057">
    <property type="entry name" value="Homeodomain-like_sf"/>
</dbReference>
<dbReference type="InterPro" id="IPR006447">
    <property type="entry name" value="Myb_dom_plants"/>
</dbReference>
<dbReference type="Gene3D" id="1.10.10.60">
    <property type="entry name" value="Homeodomain-like"/>
    <property type="match status" value="1"/>
</dbReference>
<feature type="compositionally biased region" description="Pro residues" evidence="4">
    <location>
        <begin position="305"/>
        <end position="318"/>
    </location>
</feature>
<name>A0AAD5LYJ1_PYTIN</name>
<feature type="compositionally biased region" description="Basic and acidic residues" evidence="4">
    <location>
        <begin position="250"/>
        <end position="264"/>
    </location>
</feature>
<dbReference type="AlphaFoldDB" id="A0AAD5LYJ1"/>
<keyword evidence="1" id="KW-0805">Transcription regulation</keyword>
<dbReference type="NCBIfam" id="TIGR01557">
    <property type="entry name" value="myb_SHAQKYF"/>
    <property type="match status" value="1"/>
</dbReference>
<evidence type="ECO:0000256" key="3">
    <source>
        <dbReference type="ARBA" id="ARBA00023242"/>
    </source>
</evidence>
<feature type="compositionally biased region" description="Low complexity" evidence="4">
    <location>
        <begin position="98"/>
        <end position="113"/>
    </location>
</feature>
<accession>A0AAD5LYJ1</accession>
<keyword evidence="2" id="KW-0804">Transcription</keyword>
<evidence type="ECO:0000313" key="5">
    <source>
        <dbReference type="EMBL" id="KAJ0396799.1"/>
    </source>
</evidence>
<dbReference type="FunFam" id="1.10.10.60:FF:000007">
    <property type="entry name" value="Two-component response regulator"/>
    <property type="match status" value="1"/>
</dbReference>
<feature type="compositionally biased region" description="Basic and acidic residues" evidence="4">
    <location>
        <begin position="231"/>
        <end position="243"/>
    </location>
</feature>
<reference evidence="5" key="1">
    <citation type="submission" date="2021-12" db="EMBL/GenBank/DDBJ databases">
        <title>Prjna785345.</title>
        <authorList>
            <person name="Rujirawat T."/>
            <person name="Krajaejun T."/>
        </authorList>
    </citation>
    <scope>NUCLEOTIDE SEQUENCE</scope>
    <source>
        <strain evidence="5">Pi057C3</strain>
    </source>
</reference>
<dbReference type="PANTHER" id="PTHR31442:SF29">
    <property type="entry name" value="HOMEODOMAIN-LIKE SUPERFAMILY PROTEIN"/>
    <property type="match status" value="1"/>
</dbReference>
<feature type="region of interest" description="Disordered" evidence="4">
    <location>
        <begin position="196"/>
        <end position="318"/>
    </location>
</feature>